<dbReference type="Pfam" id="PF09815">
    <property type="entry name" value="XK-related"/>
    <property type="match status" value="1"/>
</dbReference>
<comment type="subcellular location">
    <subcellularLocation>
        <location evidence="1">Membrane</location>
        <topology evidence="1">Multi-pass membrane protein</topology>
    </subcellularLocation>
</comment>
<comment type="similarity">
    <text evidence="2">Belongs to the XK family.</text>
</comment>
<feature type="compositionally biased region" description="Low complexity" evidence="6">
    <location>
        <begin position="43"/>
        <end position="59"/>
    </location>
</feature>
<proteinExistence type="inferred from homology"/>
<dbReference type="Proteomes" id="UP001165060">
    <property type="component" value="Unassembled WGS sequence"/>
</dbReference>
<evidence type="ECO:0000256" key="4">
    <source>
        <dbReference type="ARBA" id="ARBA00022989"/>
    </source>
</evidence>
<feature type="transmembrane region" description="Helical" evidence="7">
    <location>
        <begin position="877"/>
        <end position="901"/>
    </location>
</feature>
<gene>
    <name evidence="9" type="ORF">TeGR_g5344</name>
</gene>
<dbReference type="InterPro" id="IPR023393">
    <property type="entry name" value="START-like_dom_sf"/>
</dbReference>
<feature type="transmembrane region" description="Helical" evidence="7">
    <location>
        <begin position="774"/>
        <end position="791"/>
    </location>
</feature>
<feature type="region of interest" description="Disordered" evidence="6">
    <location>
        <begin position="1"/>
        <end position="65"/>
    </location>
</feature>
<feature type="transmembrane region" description="Helical" evidence="7">
    <location>
        <begin position="797"/>
        <end position="821"/>
    </location>
</feature>
<evidence type="ECO:0000313" key="10">
    <source>
        <dbReference type="Proteomes" id="UP001165060"/>
    </source>
</evidence>
<evidence type="ECO:0000256" key="1">
    <source>
        <dbReference type="ARBA" id="ARBA00004141"/>
    </source>
</evidence>
<comment type="caution">
    <text evidence="9">The sequence shown here is derived from an EMBL/GenBank/DDBJ whole genome shotgun (WGS) entry which is preliminary data.</text>
</comment>
<dbReference type="Gene3D" id="3.30.530.20">
    <property type="match status" value="1"/>
</dbReference>
<keyword evidence="4 7" id="KW-1133">Transmembrane helix</keyword>
<evidence type="ECO:0000256" key="6">
    <source>
        <dbReference type="SAM" id="MobiDB-lite"/>
    </source>
</evidence>
<dbReference type="InterPro" id="IPR002913">
    <property type="entry name" value="START_lipid-bd_dom"/>
</dbReference>
<dbReference type="InterPro" id="IPR018629">
    <property type="entry name" value="XK-rel"/>
</dbReference>
<dbReference type="SUPFAM" id="SSF55961">
    <property type="entry name" value="Bet v1-like"/>
    <property type="match status" value="1"/>
</dbReference>
<evidence type="ECO:0000313" key="9">
    <source>
        <dbReference type="EMBL" id="GMI37642.1"/>
    </source>
</evidence>
<feature type="compositionally biased region" description="Pro residues" evidence="6">
    <location>
        <begin position="1"/>
        <end position="18"/>
    </location>
</feature>
<organism evidence="9 10">
    <name type="scientific">Tetraparma gracilis</name>
    <dbReference type="NCBI Taxonomy" id="2962635"/>
    <lineage>
        <taxon>Eukaryota</taxon>
        <taxon>Sar</taxon>
        <taxon>Stramenopiles</taxon>
        <taxon>Ochrophyta</taxon>
        <taxon>Bolidophyceae</taxon>
        <taxon>Parmales</taxon>
        <taxon>Triparmaceae</taxon>
        <taxon>Tetraparma</taxon>
    </lineage>
</organism>
<evidence type="ECO:0000256" key="2">
    <source>
        <dbReference type="ARBA" id="ARBA00008789"/>
    </source>
</evidence>
<protein>
    <recommendedName>
        <fullName evidence="8">START domain-containing protein</fullName>
    </recommendedName>
</protein>
<evidence type="ECO:0000256" key="3">
    <source>
        <dbReference type="ARBA" id="ARBA00022692"/>
    </source>
</evidence>
<dbReference type="Pfam" id="PF01852">
    <property type="entry name" value="START"/>
    <property type="match status" value="1"/>
</dbReference>
<feature type="transmembrane region" description="Helical" evidence="7">
    <location>
        <begin position="833"/>
        <end position="857"/>
    </location>
</feature>
<feature type="transmembrane region" description="Helical" evidence="7">
    <location>
        <begin position="744"/>
        <end position="767"/>
    </location>
</feature>
<sequence length="958" mass="105523">MKIQPSSPPPSPAPPPPTGLEHPAGSAEHTTDAAHAPVLAAQPPNSALSTPPAPSSTLPPSNPLVDRIKSAQSSLAPILRSITNRQDDDNNPDNIRTHRSVGVDPDFYDMVDGNILSILLDACKPLFDLVSSSSSDFSSPDSEPSTMKPADLLMATAKLIIAAGYKMKEQARQDMAEEDLGGGMFDQDVKDLRETASKCNEPQQYDADEQATLDEQLTAFNTPLKRLKKYKTGNKLMDMQVVHTEAGEFASRAQLEVRASPEQIVAYLMGHATQYVEHKKKTSSKGAATIGERRNDHHLVLRIPVPLPAPVSDRELVAVSLWRKQDQNTFFVAQTSCVHEEFPLSKAVVRIRFSRNYMLTRLSPRLTKIEAVGVANLGGSLPVRFNRQITMSFVSTSQISMMQYFTSVRPADSFNESDGNVLGQLLFLQLRPHRYNENELNKRILDAIRITNVLRSAQAKYRFFDEFLFHIIRNKMKKGANQTSFSVKTLLVALTHHEAGRIARSFSMTLLSNATAEAAVDEHIRGFVALAELDREYRWFRPMMVAIAAELLSGVAWGVKARASIGAAVSFADLLSDAFVVKTYLDAGQKGDAVALMAMVGVNLLTQLLIVMLQNRGLKKDKVRTIVLESVAVVTFTKPGLDAYYVASSADMKEGASLNPIHEMGVTRVGEMVFEALPGLVLQLVVLMTAKEKKARAVVSVLLSAASAAMTGTMLFWDTETDPGAKHRNPKWIGLIPDFDRGPAFVVVMVISGAQVLAKATATALLLVTKPAWLWLYFLGDHGLLLLYRVVRRDAHFFMAMPAAASYFLAPVFQVVMKIVVDFTGSMQMRLPALLGGQYWLFALFSSQVSVFVSVHLYNEYADAPAEDVEKIPADFLWKGASLLAAVWAFSLAYFVGFVAVPKYRHTLWSRTTGAEVTRAYFIEGKSDEEKFSLFWNNALHWKSAIGTEGGKGGEVRF</sequence>
<evidence type="ECO:0000259" key="8">
    <source>
        <dbReference type="Pfam" id="PF01852"/>
    </source>
</evidence>
<evidence type="ECO:0000256" key="5">
    <source>
        <dbReference type="ARBA" id="ARBA00023136"/>
    </source>
</evidence>
<keyword evidence="3 7" id="KW-0812">Transmembrane</keyword>
<keyword evidence="5 7" id="KW-0472">Membrane</keyword>
<reference evidence="9 10" key="1">
    <citation type="journal article" date="2023" name="Commun. Biol.">
        <title>Genome analysis of Parmales, the sister group of diatoms, reveals the evolutionary specialization of diatoms from phago-mixotrophs to photoautotrophs.</title>
        <authorList>
            <person name="Ban H."/>
            <person name="Sato S."/>
            <person name="Yoshikawa S."/>
            <person name="Yamada K."/>
            <person name="Nakamura Y."/>
            <person name="Ichinomiya M."/>
            <person name="Sato N."/>
            <person name="Blanc-Mathieu R."/>
            <person name="Endo H."/>
            <person name="Kuwata A."/>
            <person name="Ogata H."/>
        </authorList>
    </citation>
    <scope>NUCLEOTIDE SEQUENCE [LARGE SCALE GENOMIC DNA]</scope>
</reference>
<feature type="domain" description="START" evidence="8">
    <location>
        <begin position="250"/>
        <end position="391"/>
    </location>
</feature>
<keyword evidence="10" id="KW-1185">Reference proteome</keyword>
<feature type="transmembrane region" description="Helical" evidence="7">
    <location>
        <begin position="697"/>
        <end position="717"/>
    </location>
</feature>
<feature type="transmembrane region" description="Helical" evidence="7">
    <location>
        <begin position="593"/>
        <end position="613"/>
    </location>
</feature>
<evidence type="ECO:0000256" key="7">
    <source>
        <dbReference type="SAM" id="Phobius"/>
    </source>
</evidence>
<accession>A0ABQ6N230</accession>
<feature type="region of interest" description="Disordered" evidence="6">
    <location>
        <begin position="81"/>
        <end position="100"/>
    </location>
</feature>
<name>A0ABQ6N230_9STRA</name>
<dbReference type="EMBL" id="BRYB01003487">
    <property type="protein sequence ID" value="GMI37642.1"/>
    <property type="molecule type" value="Genomic_DNA"/>
</dbReference>